<keyword evidence="6" id="KW-0472">Membrane</keyword>
<evidence type="ECO:0000256" key="4">
    <source>
        <dbReference type="ARBA" id="ARBA00022989"/>
    </source>
</evidence>
<dbReference type="InterPro" id="IPR050193">
    <property type="entry name" value="Cytochrome_P450_71"/>
</dbReference>
<comment type="similarity">
    <text evidence="2">Belongs to the cytochrome P450 family.</text>
</comment>
<keyword evidence="3" id="KW-0812">Transmembrane</keyword>
<keyword evidence="5" id="KW-0560">Oxidoreductase</keyword>
<comment type="caution">
    <text evidence="8">The sequence shown here is derived from an EMBL/GenBank/DDBJ whole genome shotgun (WGS) entry which is preliminary data.</text>
</comment>
<dbReference type="GO" id="GO:0004497">
    <property type="term" value="F:monooxygenase activity"/>
    <property type="evidence" value="ECO:0007669"/>
    <property type="project" value="InterPro"/>
</dbReference>
<evidence type="ECO:0008006" key="10">
    <source>
        <dbReference type="Google" id="ProtNLM"/>
    </source>
</evidence>
<evidence type="ECO:0000313" key="8">
    <source>
        <dbReference type="EMBL" id="KAK9145615.1"/>
    </source>
</evidence>
<accession>A0AAP0PL76</accession>
<evidence type="ECO:0000256" key="1">
    <source>
        <dbReference type="ARBA" id="ARBA00004167"/>
    </source>
</evidence>
<feature type="region of interest" description="Disordered" evidence="7">
    <location>
        <begin position="40"/>
        <end position="65"/>
    </location>
</feature>
<evidence type="ECO:0000313" key="9">
    <source>
        <dbReference type="Proteomes" id="UP001417504"/>
    </source>
</evidence>
<dbReference type="GO" id="GO:0005506">
    <property type="term" value="F:iron ion binding"/>
    <property type="evidence" value="ECO:0007669"/>
    <property type="project" value="InterPro"/>
</dbReference>
<evidence type="ECO:0000256" key="2">
    <source>
        <dbReference type="ARBA" id="ARBA00010617"/>
    </source>
</evidence>
<dbReference type="EMBL" id="JBBNAE010000002">
    <property type="protein sequence ID" value="KAK9145615.1"/>
    <property type="molecule type" value="Genomic_DNA"/>
</dbReference>
<dbReference type="PANTHER" id="PTHR47956">
    <property type="entry name" value="CYTOCHROME P450 71B11-RELATED"/>
    <property type="match status" value="1"/>
</dbReference>
<evidence type="ECO:0000256" key="5">
    <source>
        <dbReference type="ARBA" id="ARBA00023002"/>
    </source>
</evidence>
<reference evidence="8 9" key="1">
    <citation type="submission" date="2024-01" db="EMBL/GenBank/DDBJ databases">
        <title>Genome assemblies of Stephania.</title>
        <authorList>
            <person name="Yang L."/>
        </authorList>
    </citation>
    <scope>NUCLEOTIDE SEQUENCE [LARGE SCALE GENOMIC DNA]</scope>
    <source>
        <strain evidence="8">QJT</strain>
        <tissue evidence="8">Leaf</tissue>
    </source>
</reference>
<gene>
    <name evidence="8" type="ORF">Sjap_005518</name>
</gene>
<evidence type="ECO:0000256" key="7">
    <source>
        <dbReference type="SAM" id="MobiDB-lite"/>
    </source>
</evidence>
<name>A0AAP0PL76_9MAGN</name>
<evidence type="ECO:0000256" key="3">
    <source>
        <dbReference type="ARBA" id="ARBA00022692"/>
    </source>
</evidence>
<keyword evidence="9" id="KW-1185">Reference proteome</keyword>
<protein>
    <recommendedName>
        <fullName evidence="10">Cytochrome P450</fullName>
    </recommendedName>
</protein>
<dbReference type="InterPro" id="IPR001128">
    <property type="entry name" value="Cyt_P450"/>
</dbReference>
<dbReference type="AlphaFoldDB" id="A0AAP0PL76"/>
<dbReference type="GO" id="GO:0020037">
    <property type="term" value="F:heme binding"/>
    <property type="evidence" value="ECO:0007669"/>
    <property type="project" value="InterPro"/>
</dbReference>
<dbReference type="Gene3D" id="1.10.630.10">
    <property type="entry name" value="Cytochrome P450"/>
    <property type="match status" value="1"/>
</dbReference>
<evidence type="ECO:0000256" key="6">
    <source>
        <dbReference type="ARBA" id="ARBA00023136"/>
    </source>
</evidence>
<dbReference type="Proteomes" id="UP001417504">
    <property type="component" value="Unassembled WGS sequence"/>
</dbReference>
<proteinExistence type="inferred from homology"/>
<dbReference type="PANTHER" id="PTHR47956:SF5">
    <property type="entry name" value="CYTOCHROME P450 71B25-RELATED"/>
    <property type="match status" value="1"/>
</dbReference>
<organism evidence="8 9">
    <name type="scientific">Stephania japonica</name>
    <dbReference type="NCBI Taxonomy" id="461633"/>
    <lineage>
        <taxon>Eukaryota</taxon>
        <taxon>Viridiplantae</taxon>
        <taxon>Streptophyta</taxon>
        <taxon>Embryophyta</taxon>
        <taxon>Tracheophyta</taxon>
        <taxon>Spermatophyta</taxon>
        <taxon>Magnoliopsida</taxon>
        <taxon>Ranunculales</taxon>
        <taxon>Menispermaceae</taxon>
        <taxon>Menispermoideae</taxon>
        <taxon>Cissampelideae</taxon>
        <taxon>Stephania</taxon>
    </lineage>
</organism>
<dbReference type="GO" id="GO:0044550">
    <property type="term" value="P:secondary metabolite biosynthetic process"/>
    <property type="evidence" value="ECO:0007669"/>
    <property type="project" value="UniProtKB-ARBA"/>
</dbReference>
<comment type="subcellular location">
    <subcellularLocation>
        <location evidence="1">Membrane</location>
        <topology evidence="1">Single-pass membrane protein</topology>
    </subcellularLocation>
</comment>
<dbReference type="SUPFAM" id="SSF48264">
    <property type="entry name" value="Cytochrome P450"/>
    <property type="match status" value="1"/>
</dbReference>
<feature type="compositionally biased region" description="Basic and acidic residues" evidence="7">
    <location>
        <begin position="40"/>
        <end position="56"/>
    </location>
</feature>
<dbReference type="Pfam" id="PF00067">
    <property type="entry name" value="p450"/>
    <property type="match status" value="1"/>
</dbReference>
<dbReference type="GO" id="GO:0016020">
    <property type="term" value="C:membrane"/>
    <property type="evidence" value="ECO:0007669"/>
    <property type="project" value="UniProtKB-SubCell"/>
</dbReference>
<keyword evidence="4" id="KW-1133">Transmembrane helix</keyword>
<dbReference type="GO" id="GO:0016705">
    <property type="term" value="F:oxidoreductase activity, acting on paired donors, with incorporation or reduction of molecular oxygen"/>
    <property type="evidence" value="ECO:0007669"/>
    <property type="project" value="InterPro"/>
</dbReference>
<dbReference type="InterPro" id="IPR036396">
    <property type="entry name" value="Cyt_P450_sf"/>
</dbReference>
<sequence length="122" mass="13761">MLPLIKNIFLAGVDSSATPMVWVMTELARKPELMKKAQEEIRRNVEKKDEASEHQDCNAQDSPGFQAQYTTGGLLYKASESNLQYVTTTRSRDRWTERVVGGGCESPRIYAASTLTRTEQVF</sequence>